<proteinExistence type="predicted"/>
<comment type="caution">
    <text evidence="1">The sequence shown here is derived from an EMBL/GenBank/DDBJ whole genome shotgun (WGS) entry which is preliminary data.</text>
</comment>
<reference evidence="1" key="1">
    <citation type="journal article" date="2015" name="Nature">
        <title>Complex archaea that bridge the gap between prokaryotes and eukaryotes.</title>
        <authorList>
            <person name="Spang A."/>
            <person name="Saw J.H."/>
            <person name="Jorgensen S.L."/>
            <person name="Zaremba-Niedzwiedzka K."/>
            <person name="Martijn J."/>
            <person name="Lind A.E."/>
            <person name="van Eijk R."/>
            <person name="Schleper C."/>
            <person name="Guy L."/>
            <person name="Ettema T.J."/>
        </authorList>
    </citation>
    <scope>NUCLEOTIDE SEQUENCE</scope>
</reference>
<sequence length="165" mass="20409">MTPTETIFEHWNSKKVRGNKWKGHKVLLPHMKTAIQKALKQYGLEILKQAVDNYAKVLLGREYKWSYAWTLFEFFTRHKPEQRQELQLYRWIDFYEEDYYSEGHIKKQQHKREIERAKKDLYDHYNEFPTERLEKMKQDRYYKAYFNVIDKIIAERTIHPNTDED</sequence>
<name>A0A0F9ID43_9ZZZZ</name>
<dbReference type="EMBL" id="LAZR01014393">
    <property type="protein sequence ID" value="KKM17684.1"/>
    <property type="molecule type" value="Genomic_DNA"/>
</dbReference>
<protein>
    <submittedName>
        <fullName evidence="1">Uncharacterized protein</fullName>
    </submittedName>
</protein>
<dbReference type="AlphaFoldDB" id="A0A0F9ID43"/>
<organism evidence="1">
    <name type="scientific">marine sediment metagenome</name>
    <dbReference type="NCBI Taxonomy" id="412755"/>
    <lineage>
        <taxon>unclassified sequences</taxon>
        <taxon>metagenomes</taxon>
        <taxon>ecological metagenomes</taxon>
    </lineage>
</organism>
<evidence type="ECO:0000313" key="1">
    <source>
        <dbReference type="EMBL" id="KKM17684.1"/>
    </source>
</evidence>
<gene>
    <name evidence="1" type="ORF">LCGC14_1673240</name>
</gene>
<accession>A0A0F9ID43</accession>